<reference evidence="1 2" key="1">
    <citation type="submission" date="2023-11" db="EMBL/GenBank/DDBJ databases">
        <title>Halocaridina rubra genome assembly.</title>
        <authorList>
            <person name="Smith C."/>
        </authorList>
    </citation>
    <scope>NUCLEOTIDE SEQUENCE [LARGE SCALE GENOMIC DNA]</scope>
    <source>
        <strain evidence="1">EP-1</strain>
        <tissue evidence="1">Whole</tissue>
    </source>
</reference>
<dbReference type="AlphaFoldDB" id="A0AAN8ZT55"/>
<sequence length="122" mass="14018">MYPIALCYMDIVTAMPVTCYPIRDFTEPPLNRFTRRKSVFAEAYDPEEDDDDGERYNQPTCHKLGEFPIVFRYTMFIIESPTIVVVVLASHNVVTGITGAERHTLRGYRRVKGTQVRITNAI</sequence>
<evidence type="ECO:0000313" key="1">
    <source>
        <dbReference type="EMBL" id="KAK7067536.1"/>
    </source>
</evidence>
<dbReference type="EMBL" id="JAXCGZ010018104">
    <property type="protein sequence ID" value="KAK7067536.1"/>
    <property type="molecule type" value="Genomic_DNA"/>
</dbReference>
<evidence type="ECO:0000313" key="2">
    <source>
        <dbReference type="Proteomes" id="UP001381693"/>
    </source>
</evidence>
<organism evidence="1 2">
    <name type="scientific">Halocaridina rubra</name>
    <name type="common">Hawaiian red shrimp</name>
    <dbReference type="NCBI Taxonomy" id="373956"/>
    <lineage>
        <taxon>Eukaryota</taxon>
        <taxon>Metazoa</taxon>
        <taxon>Ecdysozoa</taxon>
        <taxon>Arthropoda</taxon>
        <taxon>Crustacea</taxon>
        <taxon>Multicrustacea</taxon>
        <taxon>Malacostraca</taxon>
        <taxon>Eumalacostraca</taxon>
        <taxon>Eucarida</taxon>
        <taxon>Decapoda</taxon>
        <taxon>Pleocyemata</taxon>
        <taxon>Caridea</taxon>
        <taxon>Atyoidea</taxon>
        <taxon>Atyidae</taxon>
        <taxon>Halocaridina</taxon>
    </lineage>
</organism>
<protein>
    <submittedName>
        <fullName evidence="1">Uncharacterized protein</fullName>
    </submittedName>
</protein>
<keyword evidence="2" id="KW-1185">Reference proteome</keyword>
<name>A0AAN8ZT55_HALRR</name>
<accession>A0AAN8ZT55</accession>
<proteinExistence type="predicted"/>
<gene>
    <name evidence="1" type="ORF">SK128_017290</name>
</gene>
<dbReference type="Proteomes" id="UP001381693">
    <property type="component" value="Unassembled WGS sequence"/>
</dbReference>
<comment type="caution">
    <text evidence="1">The sequence shown here is derived from an EMBL/GenBank/DDBJ whole genome shotgun (WGS) entry which is preliminary data.</text>
</comment>